<dbReference type="InterPro" id="IPR007197">
    <property type="entry name" value="rSAM"/>
</dbReference>
<dbReference type="OrthoDB" id="9801424at2"/>
<dbReference type="CDD" id="cd01335">
    <property type="entry name" value="Radical_SAM"/>
    <property type="match status" value="1"/>
</dbReference>
<evidence type="ECO:0000313" key="11">
    <source>
        <dbReference type="Proteomes" id="UP000191554"/>
    </source>
</evidence>
<evidence type="ECO:0000259" key="8">
    <source>
        <dbReference type="PROSITE" id="PS51332"/>
    </source>
</evidence>
<evidence type="ECO:0000256" key="3">
    <source>
        <dbReference type="ARBA" id="ARBA00022679"/>
    </source>
</evidence>
<dbReference type="PANTHER" id="PTHR43409:SF7">
    <property type="entry name" value="BLL1977 PROTEIN"/>
    <property type="match status" value="1"/>
</dbReference>
<accession>A0A1V4SH19</accession>
<dbReference type="GO" id="GO:0046872">
    <property type="term" value="F:metal ion binding"/>
    <property type="evidence" value="ECO:0007669"/>
    <property type="project" value="UniProtKB-KW"/>
</dbReference>
<dbReference type="PANTHER" id="PTHR43409">
    <property type="entry name" value="ANAEROBIC MAGNESIUM-PROTOPORPHYRIN IX MONOMETHYL ESTER CYCLASE-RELATED"/>
    <property type="match status" value="1"/>
</dbReference>
<feature type="domain" description="B12-binding" evidence="8">
    <location>
        <begin position="17"/>
        <end position="147"/>
    </location>
</feature>
<dbReference type="Proteomes" id="UP000191554">
    <property type="component" value="Unassembled WGS sequence"/>
</dbReference>
<dbReference type="InterPro" id="IPR006638">
    <property type="entry name" value="Elp3/MiaA/NifB-like_rSAM"/>
</dbReference>
<dbReference type="InterPro" id="IPR023404">
    <property type="entry name" value="rSAM_horseshoe"/>
</dbReference>
<name>A0A1V4SH19_RUMHU</name>
<dbReference type="InterPro" id="IPR051198">
    <property type="entry name" value="BchE-like"/>
</dbReference>
<evidence type="ECO:0000256" key="5">
    <source>
        <dbReference type="ARBA" id="ARBA00022723"/>
    </source>
</evidence>
<evidence type="ECO:0000256" key="6">
    <source>
        <dbReference type="ARBA" id="ARBA00023004"/>
    </source>
</evidence>
<keyword evidence="5" id="KW-0479">Metal-binding</keyword>
<dbReference type="PROSITE" id="PS51918">
    <property type="entry name" value="RADICAL_SAM"/>
    <property type="match status" value="1"/>
</dbReference>
<dbReference type="EMBL" id="MZGX01000020">
    <property type="protein sequence ID" value="OPX43160.1"/>
    <property type="molecule type" value="Genomic_DNA"/>
</dbReference>
<evidence type="ECO:0000256" key="1">
    <source>
        <dbReference type="ARBA" id="ARBA00001966"/>
    </source>
</evidence>
<reference evidence="10 11" key="1">
    <citation type="submission" date="2017-03" db="EMBL/GenBank/DDBJ databases">
        <title>Genome sequence of Clostridium hungatei DSM 14427.</title>
        <authorList>
            <person name="Poehlein A."/>
            <person name="Daniel R."/>
        </authorList>
    </citation>
    <scope>NUCLEOTIDE SEQUENCE [LARGE SCALE GENOMIC DNA]</scope>
    <source>
        <strain evidence="10 11">DSM 14427</strain>
    </source>
</reference>
<evidence type="ECO:0000259" key="9">
    <source>
        <dbReference type="PROSITE" id="PS51918"/>
    </source>
</evidence>
<organism evidence="10 11">
    <name type="scientific">Ruminiclostridium hungatei</name>
    <name type="common">Clostridium hungatei</name>
    <dbReference type="NCBI Taxonomy" id="48256"/>
    <lineage>
        <taxon>Bacteria</taxon>
        <taxon>Bacillati</taxon>
        <taxon>Bacillota</taxon>
        <taxon>Clostridia</taxon>
        <taxon>Eubacteriales</taxon>
        <taxon>Oscillospiraceae</taxon>
        <taxon>Ruminiclostridium</taxon>
    </lineage>
</organism>
<evidence type="ECO:0000256" key="2">
    <source>
        <dbReference type="ARBA" id="ARBA00022603"/>
    </source>
</evidence>
<gene>
    <name evidence="10" type="ORF">CLHUN_29100</name>
</gene>
<protein>
    <submittedName>
        <fullName evidence="10">Radical SAM superfamily protein</fullName>
    </submittedName>
</protein>
<dbReference type="SFLD" id="SFLDG01082">
    <property type="entry name" value="B12-binding_domain_containing"/>
    <property type="match status" value="1"/>
</dbReference>
<evidence type="ECO:0000256" key="7">
    <source>
        <dbReference type="ARBA" id="ARBA00023014"/>
    </source>
</evidence>
<dbReference type="GO" id="GO:0003824">
    <property type="term" value="F:catalytic activity"/>
    <property type="evidence" value="ECO:0007669"/>
    <property type="project" value="InterPro"/>
</dbReference>
<dbReference type="SFLD" id="SFLDS00029">
    <property type="entry name" value="Radical_SAM"/>
    <property type="match status" value="1"/>
</dbReference>
<sequence length="465" mass="53339">MTFNTDARELKVLLVRPGPHAETIGLQYVMKVEPLELEVLAAVLPENCCPVIADMIMEKASIEEIIHREKPQVVCVTGYITNVPEMLEYCRLAKVFNSGIVTICGGVHCEVCPEDLESPYVDFRVIRETITSFRKLFGHIQGSGPKPEGVLGIKETSGLPLAAVDPASYPVFPRRDLTEKYRDKYFYIFHHPVALLKTAFGCPYSCNFCFCRKITGGRYAERALEQVIAEIESIAEEHIYIVDDDFLFSRERLTGFIEALRERKIRKTFLVYGRADFIAKNPDIIKSFREVGLKTVIVGIESVFEQELAAYSKNTSLEINREAIRVLKENSVDCFATVILSPDWGREEFVECGRQLRDMGITYVNLQPFTPLPGTDIRIPDSEVTVSRQDYHKWDLAHVTVRPKKLSEREYYGEIIRLYRRILFRPGTIFGYIRTYPIKMLLKMLLGSTMVYRQYRQKMKEAGHA</sequence>
<evidence type="ECO:0000256" key="4">
    <source>
        <dbReference type="ARBA" id="ARBA00022691"/>
    </source>
</evidence>
<dbReference type="SFLD" id="SFLDG01123">
    <property type="entry name" value="methyltransferase_(Class_B)"/>
    <property type="match status" value="1"/>
</dbReference>
<dbReference type="AlphaFoldDB" id="A0A1V4SH19"/>
<feature type="domain" description="Radical SAM core" evidence="9">
    <location>
        <begin position="188"/>
        <end position="404"/>
    </location>
</feature>
<dbReference type="GO" id="GO:0031419">
    <property type="term" value="F:cobalamin binding"/>
    <property type="evidence" value="ECO:0007669"/>
    <property type="project" value="InterPro"/>
</dbReference>
<dbReference type="SMART" id="SM00729">
    <property type="entry name" value="Elp3"/>
    <property type="match status" value="1"/>
</dbReference>
<dbReference type="PROSITE" id="PS51332">
    <property type="entry name" value="B12_BINDING"/>
    <property type="match status" value="1"/>
</dbReference>
<dbReference type="GO" id="GO:0051539">
    <property type="term" value="F:4 iron, 4 sulfur cluster binding"/>
    <property type="evidence" value="ECO:0007669"/>
    <property type="project" value="UniProtKB-KW"/>
</dbReference>
<comment type="cofactor">
    <cofactor evidence="1">
        <name>[4Fe-4S] cluster</name>
        <dbReference type="ChEBI" id="CHEBI:49883"/>
    </cofactor>
</comment>
<dbReference type="SUPFAM" id="SSF102114">
    <property type="entry name" value="Radical SAM enzymes"/>
    <property type="match status" value="1"/>
</dbReference>
<proteinExistence type="predicted"/>
<evidence type="ECO:0000313" key="10">
    <source>
        <dbReference type="EMBL" id="OPX43160.1"/>
    </source>
</evidence>
<keyword evidence="3" id="KW-0808">Transferase</keyword>
<keyword evidence="7" id="KW-0411">Iron-sulfur</keyword>
<dbReference type="Pfam" id="PF02310">
    <property type="entry name" value="B12-binding"/>
    <property type="match status" value="1"/>
</dbReference>
<dbReference type="Gene3D" id="3.80.30.20">
    <property type="entry name" value="tm_1862 like domain"/>
    <property type="match status" value="1"/>
</dbReference>
<keyword evidence="4" id="KW-0949">S-adenosyl-L-methionine</keyword>
<dbReference type="RefSeq" id="WP_080065362.1">
    <property type="nucleotide sequence ID" value="NZ_MZGX01000020.1"/>
</dbReference>
<dbReference type="Pfam" id="PF04055">
    <property type="entry name" value="Radical_SAM"/>
    <property type="match status" value="1"/>
</dbReference>
<dbReference type="STRING" id="48256.CLHUN_29100"/>
<dbReference type="InterPro" id="IPR058240">
    <property type="entry name" value="rSAM_sf"/>
</dbReference>
<dbReference type="GO" id="GO:0005829">
    <property type="term" value="C:cytosol"/>
    <property type="evidence" value="ECO:0007669"/>
    <property type="project" value="TreeGrafter"/>
</dbReference>
<dbReference type="InterPro" id="IPR006158">
    <property type="entry name" value="Cobalamin-bd"/>
</dbReference>
<dbReference type="InterPro" id="IPR034466">
    <property type="entry name" value="Methyltransferase_Class_B"/>
</dbReference>
<comment type="caution">
    <text evidence="10">The sequence shown here is derived from an EMBL/GenBank/DDBJ whole genome shotgun (WGS) entry which is preliminary data.</text>
</comment>
<keyword evidence="11" id="KW-1185">Reference proteome</keyword>
<dbReference type="Gene3D" id="3.40.50.280">
    <property type="entry name" value="Cobalamin-binding domain"/>
    <property type="match status" value="1"/>
</dbReference>
<keyword evidence="6" id="KW-0408">Iron</keyword>
<keyword evidence="2" id="KW-0489">Methyltransferase</keyword>